<evidence type="ECO:0000313" key="1">
    <source>
        <dbReference type="EMBL" id="SNS20923.1"/>
    </source>
</evidence>
<keyword evidence="2" id="KW-1185">Reference proteome</keyword>
<dbReference type="InterPro" id="IPR029033">
    <property type="entry name" value="His_PPase_superfam"/>
</dbReference>
<dbReference type="Gene3D" id="3.40.50.1240">
    <property type="entry name" value="Phosphoglycerate mutase-like"/>
    <property type="match status" value="1"/>
</dbReference>
<dbReference type="SMART" id="SM00855">
    <property type="entry name" value="PGAM"/>
    <property type="match status" value="1"/>
</dbReference>
<name>A0A239CNK3_9FLAO</name>
<protein>
    <submittedName>
        <fullName evidence="1">Phosphohistidine phosphatase</fullName>
    </submittedName>
</protein>
<dbReference type="InterPro" id="IPR013078">
    <property type="entry name" value="His_Pase_superF_clade-1"/>
</dbReference>
<dbReference type="AlphaFoldDB" id="A0A239CNK3"/>
<dbReference type="OrthoDB" id="9810154at2"/>
<proteinExistence type="predicted"/>
<dbReference type="EMBL" id="FZNY01000008">
    <property type="protein sequence ID" value="SNS20923.1"/>
    <property type="molecule type" value="Genomic_DNA"/>
</dbReference>
<dbReference type="PANTHER" id="PTHR47623">
    <property type="entry name" value="OS09G0287300 PROTEIN"/>
    <property type="match status" value="1"/>
</dbReference>
<organism evidence="1 2">
    <name type="scientific">Dokdonia pacifica</name>
    <dbReference type="NCBI Taxonomy" id="1627892"/>
    <lineage>
        <taxon>Bacteria</taxon>
        <taxon>Pseudomonadati</taxon>
        <taxon>Bacteroidota</taxon>
        <taxon>Flavobacteriia</taxon>
        <taxon>Flavobacteriales</taxon>
        <taxon>Flavobacteriaceae</taxon>
        <taxon>Dokdonia</taxon>
    </lineage>
</organism>
<evidence type="ECO:0000313" key="2">
    <source>
        <dbReference type="Proteomes" id="UP000198379"/>
    </source>
</evidence>
<dbReference type="PANTHER" id="PTHR47623:SF1">
    <property type="entry name" value="OS09G0287300 PROTEIN"/>
    <property type="match status" value="1"/>
</dbReference>
<dbReference type="CDD" id="cd07067">
    <property type="entry name" value="HP_PGM_like"/>
    <property type="match status" value="1"/>
</dbReference>
<reference evidence="1 2" key="1">
    <citation type="submission" date="2017-06" db="EMBL/GenBank/DDBJ databases">
        <authorList>
            <person name="Kim H.J."/>
            <person name="Triplett B.A."/>
        </authorList>
    </citation>
    <scope>NUCLEOTIDE SEQUENCE [LARGE SCALE GENOMIC DNA]</scope>
    <source>
        <strain evidence="1 2">DSM 25597</strain>
    </source>
</reference>
<dbReference type="Pfam" id="PF00300">
    <property type="entry name" value="His_Phos_1"/>
    <property type="match status" value="1"/>
</dbReference>
<dbReference type="Proteomes" id="UP000198379">
    <property type="component" value="Unassembled WGS sequence"/>
</dbReference>
<accession>A0A239CNK3</accession>
<sequence length="160" mass="18356">MKTLYLVRHAKSSWKFDVIDHERPLNDRGLNDAPRVAAHVASKMPKPDLMMSSDAMRAKTTSFFFAKAYQIPEEEIKLDYKLYDFDGRDLLEVIRNCDDSVSCLMVFGHNNAMTNFVNTYGNNYVDNVPTCGFTAIKFNTDHWKDISLGETIFTCIPKEL</sequence>
<gene>
    <name evidence="1" type="ORF">SAMN06265376_10870</name>
</gene>
<dbReference type="RefSeq" id="WP_089373355.1">
    <property type="nucleotide sequence ID" value="NZ_BMEP01000009.1"/>
</dbReference>
<dbReference type="SUPFAM" id="SSF53254">
    <property type="entry name" value="Phosphoglycerate mutase-like"/>
    <property type="match status" value="1"/>
</dbReference>